<dbReference type="InterPro" id="IPR013737">
    <property type="entry name" value="Bac_rhamnosid_N"/>
</dbReference>
<feature type="non-terminal residue" evidence="2">
    <location>
        <position position="1"/>
    </location>
</feature>
<feature type="domain" description="Bacterial alpha-L-rhamnosidase N-terminal" evidence="1">
    <location>
        <begin position="23"/>
        <end position="103"/>
    </location>
</feature>
<reference evidence="2" key="1">
    <citation type="journal article" date="2013" name="Environ. Microbiol.">
        <title>Seasonally variable intestinal metagenomes of the red palm weevil (Rhynchophorus ferrugineus).</title>
        <authorList>
            <person name="Jia S."/>
            <person name="Zhang X."/>
            <person name="Zhang G."/>
            <person name="Yin A."/>
            <person name="Zhang S."/>
            <person name="Li F."/>
            <person name="Wang L."/>
            <person name="Zhao D."/>
            <person name="Yun Q."/>
            <person name="Tala"/>
            <person name="Wang J."/>
            <person name="Sun G."/>
            <person name="Baabdullah M."/>
            <person name="Yu X."/>
            <person name="Hu S."/>
            <person name="Al-Mssallem I.S."/>
            <person name="Yu J."/>
        </authorList>
    </citation>
    <scope>NUCLEOTIDE SEQUENCE</scope>
</reference>
<feature type="non-terminal residue" evidence="2">
    <location>
        <position position="109"/>
    </location>
</feature>
<organism evidence="2">
    <name type="scientific">uncultured Streptosporangium sp</name>
    <dbReference type="NCBI Taxonomy" id="668992"/>
    <lineage>
        <taxon>Bacteria</taxon>
        <taxon>Bacillati</taxon>
        <taxon>Actinomycetota</taxon>
        <taxon>Actinomycetes</taxon>
        <taxon>Streptosporangiales</taxon>
        <taxon>Streptosporangiaceae</taxon>
        <taxon>Streptosporangium</taxon>
        <taxon>environmental samples</taxon>
    </lineage>
</organism>
<proteinExistence type="predicted"/>
<dbReference type="AlphaFoldDB" id="A0A060C4M5"/>
<dbReference type="Gene3D" id="2.60.120.260">
    <property type="entry name" value="Galactose-binding domain-like"/>
    <property type="match status" value="1"/>
</dbReference>
<dbReference type="EMBL" id="KF120677">
    <property type="protein sequence ID" value="AIA87955.1"/>
    <property type="molecule type" value="Genomic_DNA"/>
</dbReference>
<protein>
    <submittedName>
        <fullName evidence="2">Bac_rhamnosid_N</fullName>
    </submittedName>
</protein>
<evidence type="ECO:0000259" key="1">
    <source>
        <dbReference type="Pfam" id="PF08531"/>
    </source>
</evidence>
<evidence type="ECO:0000313" key="2">
    <source>
        <dbReference type="EMBL" id="AIA87955.1"/>
    </source>
</evidence>
<accession>A0A060C4M5</accession>
<dbReference type="Pfam" id="PF08531">
    <property type="entry name" value="Bac_rhamnosid_N"/>
    <property type="match status" value="1"/>
</dbReference>
<name>A0A060C4M5_9ACTN</name>
<sequence>PTRPTTSHPSLQHLRPGAVLTWTATVADGWYCGYLGMDRGRQARHYGEVPSFLARLDLTYPDGRTETLATGPHWDLGEGTVRYADLLMGQLTDLTVSVTWSGAAWSQPP</sequence>